<dbReference type="SUPFAM" id="SSF52540">
    <property type="entry name" value="P-loop containing nucleoside triphosphate hydrolases"/>
    <property type="match status" value="1"/>
</dbReference>
<dbReference type="InterPro" id="IPR014016">
    <property type="entry name" value="UvrD-like_ATP-bd"/>
</dbReference>
<evidence type="ECO:0000256" key="11">
    <source>
        <dbReference type="PROSITE-ProRule" id="PRU00560"/>
    </source>
</evidence>
<dbReference type="InterPro" id="IPR014017">
    <property type="entry name" value="DNA_helicase_UvrD-like_C"/>
</dbReference>
<dbReference type="Pfam" id="PF13361">
    <property type="entry name" value="UvrD_C"/>
    <property type="match status" value="1"/>
</dbReference>
<keyword evidence="4 11" id="KW-0347">Helicase</keyword>
<evidence type="ECO:0000256" key="5">
    <source>
        <dbReference type="ARBA" id="ARBA00022840"/>
    </source>
</evidence>
<evidence type="ECO:0000313" key="14">
    <source>
        <dbReference type="EMBL" id="MDO8057607.1"/>
    </source>
</evidence>
<name>A0ABT9D4F0_9MOLU</name>
<evidence type="ECO:0000256" key="10">
    <source>
        <dbReference type="ARBA" id="ARBA00048988"/>
    </source>
</evidence>
<organism evidence="14 15">
    <name type="scientific">Candidatus Phytoplasma gossypii</name>
    <dbReference type="NCBI Taxonomy" id="2982629"/>
    <lineage>
        <taxon>Bacteria</taxon>
        <taxon>Bacillati</taxon>
        <taxon>Mycoplasmatota</taxon>
        <taxon>Mollicutes</taxon>
        <taxon>Acholeplasmatales</taxon>
        <taxon>Acholeplasmataceae</taxon>
        <taxon>Candidatus Phytoplasma</taxon>
        <taxon>16SrII (Peanut WB group)</taxon>
    </lineage>
</organism>
<evidence type="ECO:0000313" key="15">
    <source>
        <dbReference type="Proteomes" id="UP001170666"/>
    </source>
</evidence>
<dbReference type="Gene3D" id="1.10.10.160">
    <property type="match status" value="1"/>
</dbReference>
<dbReference type="EC" id="5.6.2.4" evidence="9"/>
<feature type="domain" description="UvrD-like helicase C-terminal" evidence="13">
    <location>
        <begin position="327"/>
        <end position="616"/>
    </location>
</feature>
<comment type="catalytic activity">
    <reaction evidence="8">
        <text>Couples ATP hydrolysis with the unwinding of duplex DNA by translocating in the 3'-5' direction.</text>
        <dbReference type="EC" id="5.6.2.4"/>
    </reaction>
</comment>
<dbReference type="InterPro" id="IPR027417">
    <property type="entry name" value="P-loop_NTPase"/>
</dbReference>
<dbReference type="GO" id="GO:0004386">
    <property type="term" value="F:helicase activity"/>
    <property type="evidence" value="ECO:0007669"/>
    <property type="project" value="UniProtKB-KW"/>
</dbReference>
<keyword evidence="6" id="KW-0238">DNA-binding</keyword>
<protein>
    <recommendedName>
        <fullName evidence="9">DNA 3'-5' helicase</fullName>
        <ecNumber evidence="9">5.6.2.4</ecNumber>
    </recommendedName>
</protein>
<keyword evidence="15" id="KW-1185">Reference proteome</keyword>
<comment type="similarity">
    <text evidence="1">Belongs to the helicase family. UvrD subfamily.</text>
</comment>
<keyword evidence="2 11" id="KW-0547">Nucleotide-binding</keyword>
<keyword evidence="5 11" id="KW-0067">ATP-binding</keyword>
<evidence type="ECO:0000256" key="6">
    <source>
        <dbReference type="ARBA" id="ARBA00023125"/>
    </source>
</evidence>
<dbReference type="PANTHER" id="PTHR11070">
    <property type="entry name" value="UVRD / RECB / PCRA DNA HELICASE FAMILY MEMBER"/>
    <property type="match status" value="1"/>
</dbReference>
<dbReference type="Pfam" id="PF00580">
    <property type="entry name" value="UvrD-helicase"/>
    <property type="match status" value="1"/>
</dbReference>
<comment type="caution">
    <text evidence="14">The sequence shown here is derived from an EMBL/GenBank/DDBJ whole genome shotgun (WGS) entry which is preliminary data.</text>
</comment>
<dbReference type="PANTHER" id="PTHR11070:SF2">
    <property type="entry name" value="ATP-DEPENDENT DNA HELICASE SRS2"/>
    <property type="match status" value="1"/>
</dbReference>
<evidence type="ECO:0000256" key="4">
    <source>
        <dbReference type="ARBA" id="ARBA00022806"/>
    </source>
</evidence>
<proteinExistence type="inferred from homology"/>
<feature type="domain" description="UvrD-like helicase ATP-binding" evidence="12">
    <location>
        <begin position="7"/>
        <end position="326"/>
    </location>
</feature>
<dbReference type="RefSeq" id="WP_304513186.1">
    <property type="nucleotide sequence ID" value="NZ_JAOSIT010000048.1"/>
</dbReference>
<dbReference type="EMBL" id="JAOSIT010000048">
    <property type="protein sequence ID" value="MDO8057607.1"/>
    <property type="molecule type" value="Genomic_DNA"/>
</dbReference>
<evidence type="ECO:0000256" key="8">
    <source>
        <dbReference type="ARBA" id="ARBA00034617"/>
    </source>
</evidence>
<evidence type="ECO:0000259" key="13">
    <source>
        <dbReference type="PROSITE" id="PS51217"/>
    </source>
</evidence>
<evidence type="ECO:0000259" key="12">
    <source>
        <dbReference type="PROSITE" id="PS51198"/>
    </source>
</evidence>
<dbReference type="Gene3D" id="3.40.50.300">
    <property type="entry name" value="P-loop containing nucleotide triphosphate hydrolases"/>
    <property type="match status" value="2"/>
</dbReference>
<dbReference type="CDD" id="cd17932">
    <property type="entry name" value="DEXQc_UvrD"/>
    <property type="match status" value="1"/>
</dbReference>
<comment type="catalytic activity">
    <reaction evidence="10">
        <text>ATP + H2O = ADP + phosphate + H(+)</text>
        <dbReference type="Rhea" id="RHEA:13065"/>
        <dbReference type="ChEBI" id="CHEBI:15377"/>
        <dbReference type="ChEBI" id="CHEBI:15378"/>
        <dbReference type="ChEBI" id="CHEBI:30616"/>
        <dbReference type="ChEBI" id="CHEBI:43474"/>
        <dbReference type="ChEBI" id="CHEBI:456216"/>
        <dbReference type="EC" id="5.6.2.4"/>
    </reaction>
</comment>
<reference evidence="14 15" key="1">
    <citation type="journal article" date="2023" name="Int. J. Syst. Evol. Microbiol.">
        <title>The observation of taxonomic boundaries for the 16SrII and 16SrXXV phytoplasmas using genome-based delimitation.</title>
        <authorList>
            <person name="Rodrigues Jardim B."/>
            <person name="Tran-Nguyen L.T.T."/>
            <person name="Gambley C."/>
            <person name="Al-Sadi A.M."/>
            <person name="Al-Subhi A.M."/>
            <person name="Foissac X."/>
            <person name="Salar P."/>
            <person name="Cai H."/>
            <person name="Yang J.Y."/>
            <person name="Davis R."/>
            <person name="Jones L."/>
            <person name="Rodoni B."/>
            <person name="Constable F.E."/>
        </authorList>
    </citation>
    <scope>NUCLEOTIDE SEQUENCE [LARGE SCALE GENOMIC DNA]</scope>
    <source>
        <strain evidence="14">BAWM-BFA-CoWB</strain>
    </source>
</reference>
<evidence type="ECO:0000256" key="7">
    <source>
        <dbReference type="ARBA" id="ARBA00023235"/>
    </source>
</evidence>
<evidence type="ECO:0000256" key="3">
    <source>
        <dbReference type="ARBA" id="ARBA00022801"/>
    </source>
</evidence>
<evidence type="ECO:0000256" key="2">
    <source>
        <dbReference type="ARBA" id="ARBA00022741"/>
    </source>
</evidence>
<dbReference type="Gene3D" id="1.10.486.10">
    <property type="entry name" value="PCRA, domain 4"/>
    <property type="match status" value="1"/>
</dbReference>
<dbReference type="Proteomes" id="UP001170666">
    <property type="component" value="Unassembled WGS sequence"/>
</dbReference>
<accession>A0ABT9D4F0</accession>
<gene>
    <name evidence="14" type="ORF">OC698_02845</name>
</gene>
<dbReference type="PROSITE" id="PS51198">
    <property type="entry name" value="UVRD_HELICASE_ATP_BIND"/>
    <property type="match status" value="1"/>
</dbReference>
<keyword evidence="3 11" id="KW-0378">Hydrolase</keyword>
<dbReference type="InterPro" id="IPR000212">
    <property type="entry name" value="DNA_helicase_UvrD/REP"/>
</dbReference>
<evidence type="ECO:0000256" key="9">
    <source>
        <dbReference type="ARBA" id="ARBA00034808"/>
    </source>
</evidence>
<sequence>MKTKWLHNLNKKQLKAVLSEEKAIYLHAGAGTGKTTTLTNRIIYLLNELNINPANILAITFTNNAAKEMKERLQKKFTKDIFGHLTISTFHSLGFKILKKDINELNLILKKDINELNLILQKDINELNLDVVNNFFHIIDEKEGIKIIKNSIKELELDKNKYNSIQLKKNCSHFKNAKIKKQILNELDGVIQNDKLFTYDQKYNLDLYSREEKKIFHSYELFLKKSNFLDFDDLIIYTYRLLKNNSSVSSFYKKKFTHILIDEFQDIDLIQYQIIKIIGQNNFIFAVGDPNQNIYSFRGADNLCNELFLRDFKSKKLCLDYNYRSTKNILDKANLLISYNYDQKGNHFQNVLKNDSSYGREVIYNEFNNEDEESEFISYQIKELVFRHNYNYSDITILYRVNKLYKNIEHSFIINNISYFIKNDFSLYQKKEIKDFISYLRLLIFPGSDIDLKRIINTPPRQIGKQTIKKLEIIAHEKKVSLFEAMNYLSEQDKIKNKINNFQNIFQNLKNLISNEKKCSLDNIIFLIDKEIKYSEIILSKKKKKIVDNDSETQNDILDKLDNLQKIFIAENKEQKEGNFWEKLNILLNKITLLEDNNHQNNKNKVLMSTIHKVKGLEFKVVFIIGFEREFFIQDKNTNYIDKEERRIAYVAITRAKEILYITSSNVRFLNGKKIFLNSVVFLKEMKLS</sequence>
<evidence type="ECO:0000256" key="1">
    <source>
        <dbReference type="ARBA" id="ARBA00009922"/>
    </source>
</evidence>
<keyword evidence="7" id="KW-0413">Isomerase</keyword>
<dbReference type="PROSITE" id="PS51217">
    <property type="entry name" value="UVRD_HELICASE_CTER"/>
    <property type="match status" value="1"/>
</dbReference>
<dbReference type="InterPro" id="IPR013986">
    <property type="entry name" value="DExx_box_DNA_helicase_dom_sf"/>
</dbReference>
<feature type="binding site" evidence="11">
    <location>
        <begin position="28"/>
        <end position="35"/>
    </location>
    <ligand>
        <name>ATP</name>
        <dbReference type="ChEBI" id="CHEBI:30616"/>
    </ligand>
</feature>